<keyword evidence="1" id="KW-1133">Transmembrane helix</keyword>
<dbReference type="Proteomes" id="UP001150941">
    <property type="component" value="Unassembled WGS sequence"/>
</dbReference>
<evidence type="ECO:0000313" key="3">
    <source>
        <dbReference type="Proteomes" id="UP001150941"/>
    </source>
</evidence>
<dbReference type="RefSeq" id="XP_058328575.1">
    <property type="nucleotide sequence ID" value="XM_058475685.1"/>
</dbReference>
<dbReference type="AlphaFoldDB" id="A0A9W9NS97"/>
<evidence type="ECO:0000256" key="1">
    <source>
        <dbReference type="SAM" id="Phobius"/>
    </source>
</evidence>
<dbReference type="OrthoDB" id="5593235at2759"/>
<reference evidence="2" key="2">
    <citation type="journal article" date="2023" name="IMA Fungus">
        <title>Comparative genomic study of the Penicillium genus elucidates a diverse pangenome and 15 lateral gene transfer events.</title>
        <authorList>
            <person name="Petersen C."/>
            <person name="Sorensen T."/>
            <person name="Nielsen M.R."/>
            <person name="Sondergaard T.E."/>
            <person name="Sorensen J.L."/>
            <person name="Fitzpatrick D.A."/>
            <person name="Frisvad J.C."/>
            <person name="Nielsen K.L."/>
        </authorList>
    </citation>
    <scope>NUCLEOTIDE SEQUENCE</scope>
    <source>
        <strain evidence="2">IBT 19713</strain>
    </source>
</reference>
<feature type="transmembrane region" description="Helical" evidence="1">
    <location>
        <begin position="24"/>
        <end position="46"/>
    </location>
</feature>
<reference evidence="2" key="1">
    <citation type="submission" date="2022-11" db="EMBL/GenBank/DDBJ databases">
        <authorList>
            <person name="Petersen C."/>
        </authorList>
    </citation>
    <scope>NUCLEOTIDE SEQUENCE</scope>
    <source>
        <strain evidence="2">IBT 19713</strain>
    </source>
</reference>
<keyword evidence="3" id="KW-1185">Reference proteome</keyword>
<protein>
    <submittedName>
        <fullName evidence="2">Uncharacterized protein</fullName>
    </submittedName>
</protein>
<keyword evidence="1" id="KW-0472">Membrane</keyword>
<proteinExistence type="predicted"/>
<comment type="caution">
    <text evidence="2">The sequence shown here is derived from an EMBL/GenBank/DDBJ whole genome shotgun (WGS) entry which is preliminary data.</text>
</comment>
<keyword evidence="1" id="KW-0812">Transmembrane</keyword>
<evidence type="ECO:0000313" key="2">
    <source>
        <dbReference type="EMBL" id="KAJ5225164.1"/>
    </source>
</evidence>
<accession>A0A9W9NS97</accession>
<dbReference type="EMBL" id="JAPQKS010000005">
    <property type="protein sequence ID" value="KAJ5225164.1"/>
    <property type="molecule type" value="Genomic_DNA"/>
</dbReference>
<gene>
    <name evidence="2" type="ORF">N7468_006389</name>
</gene>
<name>A0A9W9NS97_9EURO</name>
<dbReference type="GeneID" id="83202988"/>
<organism evidence="2 3">
    <name type="scientific">Penicillium chermesinum</name>
    <dbReference type="NCBI Taxonomy" id="63820"/>
    <lineage>
        <taxon>Eukaryota</taxon>
        <taxon>Fungi</taxon>
        <taxon>Dikarya</taxon>
        <taxon>Ascomycota</taxon>
        <taxon>Pezizomycotina</taxon>
        <taxon>Eurotiomycetes</taxon>
        <taxon>Eurotiomycetidae</taxon>
        <taxon>Eurotiales</taxon>
        <taxon>Aspergillaceae</taxon>
        <taxon>Penicillium</taxon>
    </lineage>
</organism>
<sequence>MGRISEIRDVESHEGQTRSVWRDWASIVIGSTVGYMCLILIIVGYFHPSLLPVNPVALLFNKEVSPFFAFSQGAGYFPKPDGFQIIALVPFTYFERTEILDCYLRRNLVQNHGFLDKVVFIPQTDDKASLEWLYSIVSRTEEYAIAPSGHEMDWKIAHGDNMYIRIDGDTVFMEDHTIPTIVKTKLDNPDTLMVSANVINEGALAALHSHPGVALPYLPELYHVEQPSRSKSQLRHDWRASSLPTWEGPASFRVRKGFQPPFEGHRWLLPAEPRSDRDPISASIYTQLGPNMTDWTVAAQQHYSFLRHLESKDLARYKFPLWVDPAEPTSKNFGCFWGKDAGVLRRIFEHELGSEELLRSWTDADGNKPRITIDGKGLASHYSASQGASGLDATDLVDRYRAYAQERVCRDTR</sequence>